<dbReference type="CDD" id="cd00590">
    <property type="entry name" value="RRM_SF"/>
    <property type="match status" value="1"/>
</dbReference>
<evidence type="ECO:0000259" key="3">
    <source>
        <dbReference type="PROSITE" id="PS50102"/>
    </source>
</evidence>
<comment type="caution">
    <text evidence="4">The sequence shown here is derived from an EMBL/GenBank/DDBJ whole genome shotgun (WGS) entry which is preliminary data.</text>
</comment>
<dbReference type="Pfam" id="PF00076">
    <property type="entry name" value="RRM_1"/>
    <property type="match status" value="1"/>
</dbReference>
<feature type="region of interest" description="Disordered" evidence="2">
    <location>
        <begin position="1"/>
        <end position="71"/>
    </location>
</feature>
<feature type="domain" description="RRM" evidence="3">
    <location>
        <begin position="244"/>
        <end position="321"/>
    </location>
</feature>
<dbReference type="EMBL" id="VEPZ02001308">
    <property type="protein sequence ID" value="KAE8681508.1"/>
    <property type="molecule type" value="Genomic_DNA"/>
</dbReference>
<feature type="region of interest" description="Disordered" evidence="2">
    <location>
        <begin position="195"/>
        <end position="232"/>
    </location>
</feature>
<protein>
    <recommendedName>
        <fullName evidence="3">RRM domain-containing protein</fullName>
    </recommendedName>
</protein>
<keyword evidence="1" id="KW-0694">RNA-binding</keyword>
<dbReference type="SMART" id="SM00360">
    <property type="entry name" value="RRM"/>
    <property type="match status" value="1"/>
</dbReference>
<dbReference type="Proteomes" id="UP000436088">
    <property type="component" value="Unassembled WGS sequence"/>
</dbReference>
<feature type="compositionally biased region" description="Low complexity" evidence="2">
    <location>
        <begin position="117"/>
        <end position="140"/>
    </location>
</feature>
<keyword evidence="5" id="KW-1185">Reference proteome</keyword>
<dbReference type="SUPFAM" id="SSF54928">
    <property type="entry name" value="RNA-binding domain, RBD"/>
    <property type="match status" value="1"/>
</dbReference>
<feature type="region of interest" description="Disordered" evidence="2">
    <location>
        <begin position="98"/>
        <end position="140"/>
    </location>
</feature>
<feature type="compositionally biased region" description="Polar residues" evidence="2">
    <location>
        <begin position="221"/>
        <end position="232"/>
    </location>
</feature>
<reference evidence="4" key="1">
    <citation type="submission" date="2019-09" db="EMBL/GenBank/DDBJ databases">
        <title>Draft genome information of white flower Hibiscus syriacus.</title>
        <authorList>
            <person name="Kim Y.-M."/>
        </authorList>
    </citation>
    <scope>NUCLEOTIDE SEQUENCE [LARGE SCALE GENOMIC DNA]</scope>
    <source>
        <strain evidence="4">YM2019G1</strain>
    </source>
</reference>
<dbReference type="AlphaFoldDB" id="A0A6A2YQ60"/>
<dbReference type="Gene3D" id="3.30.70.330">
    <property type="match status" value="1"/>
</dbReference>
<evidence type="ECO:0000256" key="1">
    <source>
        <dbReference type="PROSITE-ProRule" id="PRU00176"/>
    </source>
</evidence>
<gene>
    <name evidence="4" type="ORF">F3Y22_tig00111330pilonHSYRG01193</name>
</gene>
<name>A0A6A2YQ60_HIBSY</name>
<sequence length="715" mass="79450">MLGMVKPPQMTPTIQPPAPQQSQQSSQPPHQPNIQPSLSLPGQAGLQEQAAPSQNQPPLRKQQQNQVGMQTSVASVAAANLQSQPMPPYSLQTLQQTKGHLNPPLSLPHTSEPPLPLNSSSQLPHRHQTPMLTSSSQMQQSLQTTGVPHMPLHPPMQPQARLPLVPNFNHQYAPQMGPKVGFQHPCPPQHLSQLMFNSGNKPPSSHGPLFPQGQPPHANQMPPQSTYQNQMASQVRRSVGKSCVTVIIFNIPECLHHQVFWLLFDKYGEVVDSFIPIKRSKGGSRFSFVRFSRLEDARRAIFCADRSWIQGNKVRVFMVRFQPRDVFWKRKVTGSNSTMVKSREEDVKESPIIGVVDEDKLITLRDSLVGWCRKFIKMKELAAVMHKEGILGPKIMRLSGLAILIIFEDEESRDFALKNHIGALNKCFDKVELWSENFQCSSRRAWLSCRGIPPFVWSHSTFRNIAGKWGTLISIDAGTLYPGSFDRALFQIIMNLFVSDIEPCFSPDSVWKDSSVSETEVASPLPTEGDLDGVLPVKSSELAVCTGTFSRVNYDSTNIKKVQLENRASIDGTHIGGGMCGSGEVWAVKVVSPTVSNGVVAHGTDIHSKRFSETKKVDLVSGAAVQEHVYQSGGIFQALESVSGVHEEVLIQNKRGAEEDSRKRCEPARASEEYSFHSPMLDGHHKQKAVEERKAIFSSLRNFQVKFAAQTRKPC</sequence>
<evidence type="ECO:0000313" key="4">
    <source>
        <dbReference type="EMBL" id="KAE8681508.1"/>
    </source>
</evidence>
<feature type="compositionally biased region" description="Polar residues" evidence="2">
    <location>
        <begin position="50"/>
        <end position="71"/>
    </location>
</feature>
<dbReference type="PROSITE" id="PS50102">
    <property type="entry name" value="RRM"/>
    <property type="match status" value="1"/>
</dbReference>
<feature type="compositionally biased region" description="Low complexity" evidence="2">
    <location>
        <begin position="20"/>
        <end position="37"/>
    </location>
</feature>
<dbReference type="InterPro" id="IPR000504">
    <property type="entry name" value="RRM_dom"/>
</dbReference>
<accession>A0A6A2YQ60</accession>
<dbReference type="PANTHER" id="PTHR47866:SF2">
    <property type="entry name" value="HYDROXYPROLINE-RICH GLYCOPROTEIN FAMILY PROTEIN"/>
    <property type="match status" value="1"/>
</dbReference>
<dbReference type="PANTHER" id="PTHR47866">
    <property type="entry name" value="HYDROXYPROLINE-RICH GLYCOPROTEIN FAMILY PROTEIN"/>
    <property type="match status" value="1"/>
</dbReference>
<dbReference type="GO" id="GO:0003723">
    <property type="term" value="F:RNA binding"/>
    <property type="evidence" value="ECO:0007669"/>
    <property type="project" value="UniProtKB-UniRule"/>
</dbReference>
<organism evidence="4 5">
    <name type="scientific">Hibiscus syriacus</name>
    <name type="common">Rose of Sharon</name>
    <dbReference type="NCBI Taxonomy" id="106335"/>
    <lineage>
        <taxon>Eukaryota</taxon>
        <taxon>Viridiplantae</taxon>
        <taxon>Streptophyta</taxon>
        <taxon>Embryophyta</taxon>
        <taxon>Tracheophyta</taxon>
        <taxon>Spermatophyta</taxon>
        <taxon>Magnoliopsida</taxon>
        <taxon>eudicotyledons</taxon>
        <taxon>Gunneridae</taxon>
        <taxon>Pentapetalae</taxon>
        <taxon>rosids</taxon>
        <taxon>malvids</taxon>
        <taxon>Malvales</taxon>
        <taxon>Malvaceae</taxon>
        <taxon>Malvoideae</taxon>
        <taxon>Hibiscus</taxon>
    </lineage>
</organism>
<evidence type="ECO:0000256" key="2">
    <source>
        <dbReference type="SAM" id="MobiDB-lite"/>
    </source>
</evidence>
<dbReference type="InterPro" id="IPR012677">
    <property type="entry name" value="Nucleotide-bd_a/b_plait_sf"/>
</dbReference>
<dbReference type="InterPro" id="IPR035979">
    <property type="entry name" value="RBD_domain_sf"/>
</dbReference>
<proteinExistence type="predicted"/>
<evidence type="ECO:0000313" key="5">
    <source>
        <dbReference type="Proteomes" id="UP000436088"/>
    </source>
</evidence>